<accession>A0ABS4LJ58</accession>
<organism evidence="9 10">
    <name type="scientific">Streptomyces griseochromogenes</name>
    <dbReference type="NCBI Taxonomy" id="68214"/>
    <lineage>
        <taxon>Bacteria</taxon>
        <taxon>Bacillati</taxon>
        <taxon>Actinomycetota</taxon>
        <taxon>Actinomycetes</taxon>
        <taxon>Kitasatosporales</taxon>
        <taxon>Streptomycetaceae</taxon>
        <taxon>Streptomyces</taxon>
    </lineage>
</organism>
<dbReference type="Proteomes" id="UP001519309">
    <property type="component" value="Unassembled WGS sequence"/>
</dbReference>
<dbReference type="PANTHER" id="PTHR43133:SF62">
    <property type="entry name" value="RNA POLYMERASE SIGMA FACTOR SIGZ"/>
    <property type="match status" value="1"/>
</dbReference>
<dbReference type="InterPro" id="IPR007627">
    <property type="entry name" value="RNA_pol_sigma70_r2"/>
</dbReference>
<evidence type="ECO:0000256" key="3">
    <source>
        <dbReference type="ARBA" id="ARBA00023082"/>
    </source>
</evidence>
<proteinExistence type="inferred from homology"/>
<evidence type="ECO:0000256" key="1">
    <source>
        <dbReference type="ARBA" id="ARBA00010641"/>
    </source>
</evidence>
<feature type="domain" description="RNA polymerase sigma-70 region 4" evidence="8">
    <location>
        <begin position="155"/>
        <end position="203"/>
    </location>
</feature>
<comment type="similarity">
    <text evidence="1">Belongs to the sigma-70 factor family. ECF subfamily.</text>
</comment>
<evidence type="ECO:0000256" key="6">
    <source>
        <dbReference type="SAM" id="MobiDB-lite"/>
    </source>
</evidence>
<dbReference type="InterPro" id="IPR013324">
    <property type="entry name" value="RNA_pol_sigma_r3/r4-like"/>
</dbReference>
<evidence type="ECO:0000313" key="10">
    <source>
        <dbReference type="Proteomes" id="UP001519309"/>
    </source>
</evidence>
<evidence type="ECO:0000256" key="5">
    <source>
        <dbReference type="ARBA" id="ARBA00023163"/>
    </source>
</evidence>
<keyword evidence="3" id="KW-0731">Sigma factor</keyword>
<keyword evidence="5" id="KW-0804">Transcription</keyword>
<dbReference type="InterPro" id="IPR039425">
    <property type="entry name" value="RNA_pol_sigma-70-like"/>
</dbReference>
<gene>
    <name evidence="9" type="ORF">J2Z21_000343</name>
</gene>
<sequence>MTPNPAASALLAVRPAPEPSAGAPSRGPVGEPYGDEALARRLPTGDDACVAAVHRRWSGLVYGMAHRCLGDAGEAEDVTQRVFIGVWRGRHRYRPERAPLACWIVGITRREIVDALSARTRRAALVAAAGSALALAGTGEPGPERALDRVLVLRALAQLPAPQRKVLCLAFYEDLTHTQIAARTGWPLGTVKSHARRGLHRLRDALEQPAGGFDAETVRMRGDRR</sequence>
<dbReference type="Pfam" id="PF04545">
    <property type="entry name" value="Sigma70_r4"/>
    <property type="match status" value="1"/>
</dbReference>
<evidence type="ECO:0000256" key="4">
    <source>
        <dbReference type="ARBA" id="ARBA00023125"/>
    </source>
</evidence>
<feature type="domain" description="RNA polymerase sigma-70 region 2" evidence="7">
    <location>
        <begin position="55"/>
        <end position="121"/>
    </location>
</feature>
<evidence type="ECO:0000259" key="7">
    <source>
        <dbReference type="Pfam" id="PF04542"/>
    </source>
</evidence>
<evidence type="ECO:0000259" key="8">
    <source>
        <dbReference type="Pfam" id="PF04545"/>
    </source>
</evidence>
<dbReference type="InterPro" id="IPR007630">
    <property type="entry name" value="RNA_pol_sigma70_r4"/>
</dbReference>
<dbReference type="PANTHER" id="PTHR43133">
    <property type="entry name" value="RNA POLYMERASE ECF-TYPE SIGMA FACTO"/>
    <property type="match status" value="1"/>
</dbReference>
<evidence type="ECO:0000256" key="2">
    <source>
        <dbReference type="ARBA" id="ARBA00023015"/>
    </source>
</evidence>
<reference evidence="9 10" key="1">
    <citation type="submission" date="2021-03" db="EMBL/GenBank/DDBJ databases">
        <title>Genomic Encyclopedia of Type Strains, Phase IV (KMG-IV): sequencing the most valuable type-strain genomes for metagenomic binning, comparative biology and taxonomic classification.</title>
        <authorList>
            <person name="Goeker M."/>
        </authorList>
    </citation>
    <scope>NUCLEOTIDE SEQUENCE [LARGE SCALE GENOMIC DNA]</scope>
    <source>
        <strain evidence="9 10">DSM 40499</strain>
    </source>
</reference>
<dbReference type="RefSeq" id="WP_079147014.1">
    <property type="nucleotide sequence ID" value="NZ_CP016279.1"/>
</dbReference>
<dbReference type="Gene3D" id="1.10.10.10">
    <property type="entry name" value="Winged helix-like DNA-binding domain superfamily/Winged helix DNA-binding domain"/>
    <property type="match status" value="1"/>
</dbReference>
<protein>
    <submittedName>
        <fullName evidence="9">RNA polymerase sigma-70 factor (ECF subfamily)</fullName>
    </submittedName>
</protein>
<dbReference type="Gene3D" id="1.10.1740.10">
    <property type="match status" value="1"/>
</dbReference>
<dbReference type="InterPro" id="IPR013325">
    <property type="entry name" value="RNA_pol_sigma_r2"/>
</dbReference>
<dbReference type="EMBL" id="JAGGLP010000001">
    <property type="protein sequence ID" value="MBP2047421.1"/>
    <property type="molecule type" value="Genomic_DNA"/>
</dbReference>
<evidence type="ECO:0000313" key="9">
    <source>
        <dbReference type="EMBL" id="MBP2047421.1"/>
    </source>
</evidence>
<dbReference type="SUPFAM" id="SSF88659">
    <property type="entry name" value="Sigma3 and sigma4 domains of RNA polymerase sigma factors"/>
    <property type="match status" value="1"/>
</dbReference>
<keyword evidence="10" id="KW-1185">Reference proteome</keyword>
<comment type="caution">
    <text evidence="9">The sequence shown here is derived from an EMBL/GenBank/DDBJ whole genome shotgun (WGS) entry which is preliminary data.</text>
</comment>
<dbReference type="Pfam" id="PF04542">
    <property type="entry name" value="Sigma70_r2"/>
    <property type="match status" value="1"/>
</dbReference>
<dbReference type="NCBIfam" id="TIGR02937">
    <property type="entry name" value="sigma70-ECF"/>
    <property type="match status" value="1"/>
</dbReference>
<keyword evidence="2" id="KW-0805">Transcription regulation</keyword>
<dbReference type="CDD" id="cd06171">
    <property type="entry name" value="Sigma70_r4"/>
    <property type="match status" value="1"/>
</dbReference>
<keyword evidence="4" id="KW-0238">DNA-binding</keyword>
<dbReference type="InterPro" id="IPR014284">
    <property type="entry name" value="RNA_pol_sigma-70_dom"/>
</dbReference>
<dbReference type="InterPro" id="IPR036388">
    <property type="entry name" value="WH-like_DNA-bd_sf"/>
</dbReference>
<name>A0ABS4LJ58_9ACTN</name>
<dbReference type="SUPFAM" id="SSF88946">
    <property type="entry name" value="Sigma2 domain of RNA polymerase sigma factors"/>
    <property type="match status" value="1"/>
</dbReference>
<feature type="region of interest" description="Disordered" evidence="6">
    <location>
        <begin position="1"/>
        <end position="36"/>
    </location>
</feature>